<protein>
    <submittedName>
        <fullName evidence="3">Enolase C-terminal domain-like protein</fullName>
    </submittedName>
</protein>
<dbReference type="SUPFAM" id="SSF54826">
    <property type="entry name" value="Enolase N-terminal domain-like"/>
    <property type="match status" value="1"/>
</dbReference>
<evidence type="ECO:0000259" key="2">
    <source>
        <dbReference type="SMART" id="SM00922"/>
    </source>
</evidence>
<dbReference type="Proteomes" id="UP001595847">
    <property type="component" value="Unassembled WGS sequence"/>
</dbReference>
<dbReference type="InterPro" id="IPR036849">
    <property type="entry name" value="Enolase-like_C_sf"/>
</dbReference>
<evidence type="ECO:0000256" key="1">
    <source>
        <dbReference type="ARBA" id="ARBA00022723"/>
    </source>
</evidence>
<dbReference type="SUPFAM" id="SSF51604">
    <property type="entry name" value="Enolase C-terminal domain-like"/>
    <property type="match status" value="1"/>
</dbReference>
<dbReference type="Gene3D" id="3.20.20.120">
    <property type="entry name" value="Enolase-like C-terminal domain"/>
    <property type="match status" value="1"/>
</dbReference>
<dbReference type="InterPro" id="IPR029017">
    <property type="entry name" value="Enolase-like_N"/>
</dbReference>
<comment type="caution">
    <text evidence="3">The sequence shown here is derived from an EMBL/GenBank/DDBJ whole genome shotgun (WGS) entry which is preliminary data.</text>
</comment>
<keyword evidence="4" id="KW-1185">Reference proteome</keyword>
<dbReference type="InterPro" id="IPR013342">
    <property type="entry name" value="Mandelate_racemase_C"/>
</dbReference>
<organism evidence="3 4">
    <name type="scientific">Nocardiopsis sediminis</name>
    <dbReference type="NCBI Taxonomy" id="1778267"/>
    <lineage>
        <taxon>Bacteria</taxon>
        <taxon>Bacillati</taxon>
        <taxon>Actinomycetota</taxon>
        <taxon>Actinomycetes</taxon>
        <taxon>Streptosporangiales</taxon>
        <taxon>Nocardiopsidaceae</taxon>
        <taxon>Nocardiopsis</taxon>
    </lineage>
</organism>
<dbReference type="Gene3D" id="3.30.390.10">
    <property type="entry name" value="Enolase-like, N-terminal domain"/>
    <property type="match status" value="1"/>
</dbReference>
<name>A0ABV8FRM8_9ACTN</name>
<gene>
    <name evidence="3" type="ORF">ACFOVU_23090</name>
</gene>
<reference evidence="4" key="1">
    <citation type="journal article" date="2019" name="Int. J. Syst. Evol. Microbiol.">
        <title>The Global Catalogue of Microorganisms (GCM) 10K type strain sequencing project: providing services to taxonomists for standard genome sequencing and annotation.</title>
        <authorList>
            <consortium name="The Broad Institute Genomics Platform"/>
            <consortium name="The Broad Institute Genome Sequencing Center for Infectious Disease"/>
            <person name="Wu L."/>
            <person name="Ma J."/>
        </authorList>
    </citation>
    <scope>NUCLEOTIDE SEQUENCE [LARGE SCALE GENOMIC DNA]</scope>
    <source>
        <strain evidence="4">TBRC 1826</strain>
    </source>
</reference>
<keyword evidence="1" id="KW-0479">Metal-binding</keyword>
<dbReference type="InterPro" id="IPR029065">
    <property type="entry name" value="Enolase_C-like"/>
</dbReference>
<dbReference type="Pfam" id="PF13378">
    <property type="entry name" value="MR_MLE_C"/>
    <property type="match status" value="1"/>
</dbReference>
<feature type="domain" description="Mandelate racemase/muconate lactonizing enzyme C-terminal" evidence="2">
    <location>
        <begin position="146"/>
        <end position="240"/>
    </location>
</feature>
<dbReference type="SMART" id="SM00922">
    <property type="entry name" value="MR_MLE"/>
    <property type="match status" value="1"/>
</dbReference>
<dbReference type="Pfam" id="PF02746">
    <property type="entry name" value="MR_MLE_N"/>
    <property type="match status" value="1"/>
</dbReference>
<dbReference type="InterPro" id="IPR013341">
    <property type="entry name" value="Mandelate_racemase_N_dom"/>
</dbReference>
<evidence type="ECO:0000313" key="3">
    <source>
        <dbReference type="EMBL" id="MFC3998830.1"/>
    </source>
</evidence>
<evidence type="ECO:0000313" key="4">
    <source>
        <dbReference type="Proteomes" id="UP001595847"/>
    </source>
</evidence>
<accession>A0ABV8FRM8</accession>
<proteinExistence type="predicted"/>
<dbReference type="PANTHER" id="PTHR48073:SF5">
    <property type="entry name" value="O-SUCCINYLBENZOATE SYNTHASE"/>
    <property type="match status" value="1"/>
</dbReference>
<sequence length="387" mass="41321">MPPTEPVTATRVASIDATLVRLPSAYPRPRGGGATGRPRHELHALVRVTDDQGISGWGEVTMADPERWRLLVDHYAPALLAHTWHRPTEAELAWAGLPWCAPVAAGLDSACWDLWAKQRGTPLAHALGGDRTAVTAGVTVHRQDTLDALVLEVNRQVGSGFRRIRLEIAPGHDIEAVRAVQESYPFLVLQVDARGRYTEDPDDLDRLRALDGRGLLAIEQPFAAPDLAAHARLHRELRTPVALSASVDSLAALDDAIRLEAAGALNLRVAHLGGLTPARRAHDRAADAGWDLWCGSDSESGVGRAAIVALASLPGITLPSEMPGAGGHTARDVADPAVRAHDGITPIPLTRPGLGHDIDFRALGNAAIESVSLDRQGRRPAQARPAR</sequence>
<dbReference type="RefSeq" id="WP_378536939.1">
    <property type="nucleotide sequence ID" value="NZ_JBHSBH010000015.1"/>
</dbReference>
<dbReference type="PANTHER" id="PTHR48073">
    <property type="entry name" value="O-SUCCINYLBENZOATE SYNTHASE-RELATED"/>
    <property type="match status" value="1"/>
</dbReference>
<dbReference type="EMBL" id="JBHSBH010000015">
    <property type="protein sequence ID" value="MFC3998830.1"/>
    <property type="molecule type" value="Genomic_DNA"/>
</dbReference>